<evidence type="ECO:0000313" key="6">
    <source>
        <dbReference type="Proteomes" id="UP000469558"/>
    </source>
</evidence>
<keyword evidence="2" id="KW-0378">Hydrolase</keyword>
<dbReference type="GO" id="GO:0052689">
    <property type="term" value="F:carboxylic ester hydrolase activity"/>
    <property type="evidence" value="ECO:0007669"/>
    <property type="project" value="TreeGrafter"/>
</dbReference>
<reference evidence="5 6" key="1">
    <citation type="submission" date="2018-05" db="EMBL/GenBank/DDBJ databases">
        <title>Genome sequencing and assembly of the regulated plant pathogen Lachnellula willkommii and related sister species for the development of diagnostic species identification markers.</title>
        <authorList>
            <person name="Giroux E."/>
            <person name="Bilodeau G."/>
        </authorList>
    </citation>
    <scope>NUCLEOTIDE SEQUENCE [LARGE SCALE GENOMIC DNA]</scope>
    <source>
        <strain evidence="5 6">CBS 268.59</strain>
    </source>
</reference>
<dbReference type="Gene3D" id="3.40.50.1820">
    <property type="entry name" value="alpha/beta hydrolase"/>
    <property type="match status" value="2"/>
</dbReference>
<comment type="caution">
    <text evidence="5">The sequence shown here is derived from an EMBL/GenBank/DDBJ whole genome shotgun (WGS) entry which is preliminary data.</text>
</comment>
<evidence type="ECO:0000256" key="1">
    <source>
        <dbReference type="ARBA" id="ARBA00005964"/>
    </source>
</evidence>
<gene>
    <name evidence="5" type="primary">BCHE</name>
    <name evidence="5" type="ORF">LSUE1_G009543</name>
</gene>
<feature type="chain" id="PRO_5035727652" evidence="3">
    <location>
        <begin position="18"/>
        <end position="564"/>
    </location>
</feature>
<evidence type="ECO:0000313" key="5">
    <source>
        <dbReference type="EMBL" id="TVY75945.1"/>
    </source>
</evidence>
<dbReference type="AlphaFoldDB" id="A0A8T9C3K8"/>
<feature type="signal peptide" evidence="3">
    <location>
        <begin position="1"/>
        <end position="17"/>
    </location>
</feature>
<dbReference type="InterPro" id="IPR002018">
    <property type="entry name" value="CarbesteraseB"/>
</dbReference>
<protein>
    <submittedName>
        <fullName evidence="5">Cholinesterase</fullName>
    </submittedName>
</protein>
<evidence type="ECO:0000256" key="3">
    <source>
        <dbReference type="SAM" id="SignalP"/>
    </source>
</evidence>
<comment type="similarity">
    <text evidence="1">Belongs to the type-B carboxylesterase/lipase family.</text>
</comment>
<dbReference type="OrthoDB" id="408631at2759"/>
<keyword evidence="6" id="KW-1185">Reference proteome</keyword>
<dbReference type="Proteomes" id="UP000469558">
    <property type="component" value="Unassembled WGS sequence"/>
</dbReference>
<dbReference type="SUPFAM" id="SSF53474">
    <property type="entry name" value="alpha/beta-Hydrolases"/>
    <property type="match status" value="1"/>
</dbReference>
<evidence type="ECO:0000259" key="4">
    <source>
        <dbReference type="Pfam" id="PF00135"/>
    </source>
</evidence>
<dbReference type="InterPro" id="IPR029058">
    <property type="entry name" value="AB_hydrolase_fold"/>
</dbReference>
<accession>A0A8T9C3K8</accession>
<dbReference type="PANTHER" id="PTHR43918:SF4">
    <property type="entry name" value="CARBOXYLIC ESTER HYDROLASE"/>
    <property type="match status" value="1"/>
</dbReference>
<feature type="domain" description="Carboxylesterase type B" evidence="4">
    <location>
        <begin position="37"/>
        <end position="364"/>
    </location>
</feature>
<proteinExistence type="inferred from homology"/>
<dbReference type="PANTHER" id="PTHR43918">
    <property type="entry name" value="ACETYLCHOLINESTERASE"/>
    <property type="match status" value="1"/>
</dbReference>
<dbReference type="InterPro" id="IPR050654">
    <property type="entry name" value="AChE-related_enzymes"/>
</dbReference>
<dbReference type="Pfam" id="PF00135">
    <property type="entry name" value="COesterase"/>
    <property type="match status" value="1"/>
</dbReference>
<name>A0A8T9C3K8_9HELO</name>
<sequence length="564" mass="60300">MKATSAISSVLFITVHACAFPQAPQPQYHPKTTTGLSVHTSSGIIDGHAASDATAVSEYLGIPFAEPPVGELRFAAPQKYNGGSVVNGTDFGFTCPSPPRTNNGKAALTTYGNFLVDQLLETDGYEFSEDCLTLNVWTKPDPRGAKKAVMIWIYGGSFTGGGTANPLYNGQYLADTEDVVIVTLNYRLNILGFPGNPAGTNNLGLLDVRLAIEWIQDNIGALGGDPARMTLFGQSAGGGLVDLYSFAYPSDPIVQGLIAESGVASGTKLKTLEEASVYWYQVADIVGCGNLTSNADDVLACMRTKDYNSLLTAIPMSTFIPSYDNVVVFDDYNARAIAGNFAQLPMLTGSNDNEEALFAAIADSPGQTVNLTSQVLGNLEFACAAQLRANISNAHGIPNWLYRYFGDFANTQLSPKLGAYPGAYHGAEISQIWNTTGAGSLHGTAASGVSRLQSIPVRSFVIIPKYFRTHERVFGGCGLHYLQKSPVNLSTEQYLQNCIVRGAWTTFAKDPDNGLTYYQDGWPEYNPLSASLIRLGYNNKNGTNRVLPALYDLTCGVLVAVAGA</sequence>
<dbReference type="EMBL" id="QGMK01000906">
    <property type="protein sequence ID" value="TVY75945.1"/>
    <property type="molecule type" value="Genomic_DNA"/>
</dbReference>
<evidence type="ECO:0000256" key="2">
    <source>
        <dbReference type="ARBA" id="ARBA00022801"/>
    </source>
</evidence>
<keyword evidence="3" id="KW-0732">Signal</keyword>
<organism evidence="5 6">
    <name type="scientific">Lachnellula suecica</name>
    <dbReference type="NCBI Taxonomy" id="602035"/>
    <lineage>
        <taxon>Eukaryota</taxon>
        <taxon>Fungi</taxon>
        <taxon>Dikarya</taxon>
        <taxon>Ascomycota</taxon>
        <taxon>Pezizomycotina</taxon>
        <taxon>Leotiomycetes</taxon>
        <taxon>Helotiales</taxon>
        <taxon>Lachnaceae</taxon>
        <taxon>Lachnellula</taxon>
    </lineage>
</organism>